<reference evidence="9" key="1">
    <citation type="submission" date="2018-05" db="EMBL/GenBank/DDBJ databases">
        <authorList>
            <person name="Lanie J.A."/>
            <person name="Ng W.-L."/>
            <person name="Kazmierczak K.M."/>
            <person name="Andrzejewski T.M."/>
            <person name="Davidsen T.M."/>
            <person name="Wayne K.J."/>
            <person name="Tettelin H."/>
            <person name="Glass J.I."/>
            <person name="Rusch D."/>
            <person name="Podicherti R."/>
            <person name="Tsui H.-C.T."/>
            <person name="Winkler M.E."/>
        </authorList>
    </citation>
    <scope>NUCLEOTIDE SEQUENCE</scope>
</reference>
<dbReference type="GO" id="GO:0005886">
    <property type="term" value="C:plasma membrane"/>
    <property type="evidence" value="ECO:0007669"/>
    <property type="project" value="UniProtKB-SubCell"/>
</dbReference>
<evidence type="ECO:0000256" key="5">
    <source>
        <dbReference type="ARBA" id="ARBA00022989"/>
    </source>
</evidence>
<dbReference type="CDD" id="cd06261">
    <property type="entry name" value="TM_PBP2"/>
    <property type="match status" value="1"/>
</dbReference>
<feature type="transmembrane region" description="Helical" evidence="7">
    <location>
        <begin position="6"/>
        <end position="24"/>
    </location>
</feature>
<dbReference type="AlphaFoldDB" id="A0A381Y3K9"/>
<feature type="domain" description="ABC transmembrane type-1" evidence="8">
    <location>
        <begin position="61"/>
        <end position="252"/>
    </location>
</feature>
<dbReference type="EMBL" id="UINC01017285">
    <property type="protein sequence ID" value="SVA71460.1"/>
    <property type="molecule type" value="Genomic_DNA"/>
</dbReference>
<name>A0A381Y3K9_9ZZZZ</name>
<dbReference type="GO" id="GO:0055085">
    <property type="term" value="P:transmembrane transport"/>
    <property type="evidence" value="ECO:0007669"/>
    <property type="project" value="InterPro"/>
</dbReference>
<dbReference type="InterPro" id="IPR050901">
    <property type="entry name" value="BP-dep_ABC_trans_perm"/>
</dbReference>
<dbReference type="PROSITE" id="PS50928">
    <property type="entry name" value="ABC_TM1"/>
    <property type="match status" value="1"/>
</dbReference>
<dbReference type="InterPro" id="IPR000515">
    <property type="entry name" value="MetI-like"/>
</dbReference>
<dbReference type="InterPro" id="IPR035906">
    <property type="entry name" value="MetI-like_sf"/>
</dbReference>
<protein>
    <recommendedName>
        <fullName evidence="8">ABC transmembrane type-1 domain-containing protein</fullName>
    </recommendedName>
</protein>
<keyword evidence="6 7" id="KW-0472">Membrane</keyword>
<evidence type="ECO:0000256" key="2">
    <source>
        <dbReference type="ARBA" id="ARBA00022448"/>
    </source>
</evidence>
<keyword evidence="5 7" id="KW-1133">Transmembrane helix</keyword>
<feature type="transmembrane region" description="Helical" evidence="7">
    <location>
        <begin position="233"/>
        <end position="252"/>
    </location>
</feature>
<proteinExistence type="predicted"/>
<feature type="transmembrane region" description="Helical" evidence="7">
    <location>
        <begin position="132"/>
        <end position="152"/>
    </location>
</feature>
<dbReference type="Pfam" id="PF00528">
    <property type="entry name" value="BPD_transp_1"/>
    <property type="match status" value="1"/>
</dbReference>
<dbReference type="SUPFAM" id="SSF161098">
    <property type="entry name" value="MetI-like"/>
    <property type="match status" value="1"/>
</dbReference>
<evidence type="ECO:0000259" key="8">
    <source>
        <dbReference type="PROSITE" id="PS50928"/>
    </source>
</evidence>
<feature type="transmembrane region" description="Helical" evidence="7">
    <location>
        <begin position="98"/>
        <end position="120"/>
    </location>
</feature>
<keyword evidence="3" id="KW-1003">Cell membrane</keyword>
<comment type="subcellular location">
    <subcellularLocation>
        <location evidence="1">Cell membrane</location>
        <topology evidence="1">Multi-pass membrane protein</topology>
    </subcellularLocation>
</comment>
<keyword evidence="4 7" id="KW-0812">Transmembrane</keyword>
<accession>A0A381Y3K9</accession>
<dbReference type="Gene3D" id="1.10.3720.10">
    <property type="entry name" value="MetI-like"/>
    <property type="match status" value="1"/>
</dbReference>
<dbReference type="PANTHER" id="PTHR32243:SF24">
    <property type="entry name" value="DIACETYLCHITOBIOSE UPTAKE SYSTEM PERMEASE PROTEIN NGCG"/>
    <property type="match status" value="1"/>
</dbReference>
<evidence type="ECO:0000256" key="4">
    <source>
        <dbReference type="ARBA" id="ARBA00022692"/>
    </source>
</evidence>
<evidence type="ECO:0000256" key="3">
    <source>
        <dbReference type="ARBA" id="ARBA00022475"/>
    </source>
</evidence>
<organism evidence="9">
    <name type="scientific">marine metagenome</name>
    <dbReference type="NCBI Taxonomy" id="408172"/>
    <lineage>
        <taxon>unclassified sequences</taxon>
        <taxon>metagenomes</taxon>
        <taxon>ecological metagenomes</taxon>
    </lineage>
</organism>
<gene>
    <name evidence="9" type="ORF">METZ01_LOCUS124314</name>
</gene>
<evidence type="ECO:0000256" key="7">
    <source>
        <dbReference type="SAM" id="Phobius"/>
    </source>
</evidence>
<evidence type="ECO:0000256" key="1">
    <source>
        <dbReference type="ARBA" id="ARBA00004651"/>
    </source>
</evidence>
<sequence length="266" mass="30107">MHTVLIFYTLVCLFPVYLLVGNSFKKRRAIFKEPMSLPNEETFSLAGFTKMFSRIDFSIYFYNSTFVTLITLFFVLLFGAMAAWALSEYKFKGNAMLGLYLAFGIMLPIKLGTVSILHLLNSLNLVNTLTGLIIVYTAQSLPLAIWILTEFMKQVNQELKEAARCDGVNEYQLFFYIILPLLRPPLATVGVFTMVPVWNDLWWPLVLAPSGGKQTVILGMQQYIGQYVTNWNAVFASLSTALIPILIFYIIFSKQLIRSITSGAVK</sequence>
<keyword evidence="2" id="KW-0813">Transport</keyword>
<evidence type="ECO:0000313" key="9">
    <source>
        <dbReference type="EMBL" id="SVA71460.1"/>
    </source>
</evidence>
<feature type="transmembrane region" description="Helical" evidence="7">
    <location>
        <begin position="173"/>
        <end position="198"/>
    </location>
</feature>
<dbReference type="PANTHER" id="PTHR32243">
    <property type="entry name" value="MALTOSE TRANSPORT SYSTEM PERMEASE-RELATED"/>
    <property type="match status" value="1"/>
</dbReference>
<evidence type="ECO:0000256" key="6">
    <source>
        <dbReference type="ARBA" id="ARBA00023136"/>
    </source>
</evidence>
<feature type="transmembrane region" description="Helical" evidence="7">
    <location>
        <begin position="68"/>
        <end position="86"/>
    </location>
</feature>